<feature type="coiled-coil region" evidence="6">
    <location>
        <begin position="470"/>
        <end position="500"/>
    </location>
</feature>
<protein>
    <recommendedName>
        <fullName evidence="3">dUTP diphosphatase</fullName>
        <ecNumber evidence="3">3.6.1.23</ecNumber>
    </recommendedName>
</protein>
<evidence type="ECO:0000259" key="8">
    <source>
        <dbReference type="Pfam" id="PF00692"/>
    </source>
</evidence>
<comment type="pathway">
    <text evidence="1">Pyrimidine metabolism; dUMP biosynthesis; dUMP from dCTP (dUTP route): step 2/2.</text>
</comment>
<dbReference type="EC" id="3.6.1.23" evidence="3"/>
<name>A0A8J5H8A2_ZINOF</name>
<evidence type="ECO:0000256" key="5">
    <source>
        <dbReference type="ARBA" id="ARBA00023080"/>
    </source>
</evidence>
<dbReference type="CDD" id="cd07557">
    <property type="entry name" value="trimeric_dUTPase"/>
    <property type="match status" value="2"/>
</dbReference>
<evidence type="ECO:0000313" key="10">
    <source>
        <dbReference type="Proteomes" id="UP000734854"/>
    </source>
</evidence>
<evidence type="ECO:0000256" key="2">
    <source>
        <dbReference type="ARBA" id="ARBA00006581"/>
    </source>
</evidence>
<dbReference type="GO" id="GO:0046081">
    <property type="term" value="P:dUTP catabolic process"/>
    <property type="evidence" value="ECO:0007669"/>
    <property type="project" value="InterPro"/>
</dbReference>
<evidence type="ECO:0000313" key="9">
    <source>
        <dbReference type="EMBL" id="KAG6517207.1"/>
    </source>
</evidence>
<dbReference type="InterPro" id="IPR033704">
    <property type="entry name" value="dUTPase_trimeric"/>
</dbReference>
<feature type="region of interest" description="Disordered" evidence="7">
    <location>
        <begin position="1"/>
        <end position="33"/>
    </location>
</feature>
<evidence type="ECO:0000256" key="4">
    <source>
        <dbReference type="ARBA" id="ARBA00022801"/>
    </source>
</evidence>
<dbReference type="Pfam" id="PF00692">
    <property type="entry name" value="dUTPase"/>
    <property type="match status" value="2"/>
</dbReference>
<dbReference type="GO" id="GO:0006226">
    <property type="term" value="P:dUMP biosynthetic process"/>
    <property type="evidence" value="ECO:0007669"/>
    <property type="project" value="UniProtKB-UniPathway"/>
</dbReference>
<evidence type="ECO:0000256" key="1">
    <source>
        <dbReference type="ARBA" id="ARBA00005142"/>
    </source>
</evidence>
<dbReference type="NCBIfam" id="TIGR00576">
    <property type="entry name" value="dut"/>
    <property type="match status" value="2"/>
</dbReference>
<proteinExistence type="inferred from homology"/>
<gene>
    <name evidence="9" type="ORF">ZIOFF_020587</name>
</gene>
<keyword evidence="4" id="KW-0378">Hydrolase</keyword>
<dbReference type="PANTHER" id="PTHR11241:SF0">
    <property type="entry name" value="DEOXYURIDINE 5'-TRIPHOSPHATE NUCLEOTIDOHYDROLASE"/>
    <property type="match status" value="1"/>
</dbReference>
<dbReference type="AlphaFoldDB" id="A0A8J5H8A2"/>
<dbReference type="InterPro" id="IPR010746">
    <property type="entry name" value="CYMV_Orf1"/>
</dbReference>
<feature type="domain" description="dUTPase-like" evidence="8">
    <location>
        <begin position="64"/>
        <end position="189"/>
    </location>
</feature>
<dbReference type="PANTHER" id="PTHR11241">
    <property type="entry name" value="DEOXYURIDINE 5'-TRIPHOSPHATE NUCLEOTIDOHYDROLASE"/>
    <property type="match status" value="1"/>
</dbReference>
<dbReference type="GO" id="GO:0000287">
    <property type="term" value="F:magnesium ion binding"/>
    <property type="evidence" value="ECO:0007669"/>
    <property type="project" value="InterPro"/>
</dbReference>
<dbReference type="NCBIfam" id="NF001862">
    <property type="entry name" value="PRK00601.1"/>
    <property type="match status" value="2"/>
</dbReference>
<comment type="caution">
    <text evidence="9">The sequence shown here is derived from an EMBL/GenBank/DDBJ whole genome shotgun (WGS) entry which is preliminary data.</text>
</comment>
<evidence type="ECO:0000256" key="3">
    <source>
        <dbReference type="ARBA" id="ARBA00012379"/>
    </source>
</evidence>
<keyword evidence="6" id="KW-0175">Coiled coil</keyword>
<sequence>MLDGSVSLQFDQYQAASSSDPPKYNAKDEEIQSDEEEVARHSIAVFVEEEIPEELLVKRIHSLAQIPIRRTAGAAGYDISITHAQDIPALGRSLLTTGLCIQIPRNTYGRIAPRSSSAMRGIIIMGGVIDSDYRGEVKVMTFNTTNEDIFLNKQECIAQIILERITTPEVKEVEQLGLTERGASGFGSTTQPQVCTSSKANPECLGCYYCCSDEEDAATYDAYVAPDSSYIDHKGKQKEVISPLAIKTIPEEELLAVQAQARQYAIEQHKLREEEAYLDLLAENDSFEQSFAISRRMLRDSREYRRQLQAELNSIKAPKDNSSTRASSSSTQFLCVFSNEETANSRWEPLGQPDTNPRWDTLGEPSGKVHLKNFKQIQEQLDELKGENRKLSEALKNLTNEVLSNKPLTKRQLEDLLRKITEQPKLIEQQALKLSEELKQKATEGIESPAVGFCKPSDYKGGISSNNILIKQANTQIQLLVSILEKLESLEERVKRLEAKEVRVQPTLPDEVVKNLSERIQAISLQEKPKESKGKLRVFTDPFQILKEEQAKVAKKQNQRRRYNAQRAIQRVARRVVGGNHNNTLEQQLDPQTQLRLSMQERAAIVPAEVLYHSRRDDVHHRVYVHRSEEALLVTSNQVDRAFIQPESFNQLQRSGMRFLHMGVIQVRIQILHRQEEGTLALIVFRDNRWQGDQAIFATMEVDLTRGSQLVYVIPDTMLTISDFYRNIQVSILARGYENWRNGEANLLITRGLVGRLSNTPNVGFAYEVQNVVDYLASHGVRALPGRSYNTRDVLGQNWIIRQSTVNIPMQPTEVNTRNMLDGSVSLQFDQYQAASSSDPPKYNAKDEEIQSDEEEVARHSIAVFVEEEIPEELLVKRIHSLAQIPIRRTAGAAGYDISITHAQDIPALGRSLLTTGLCIQIPRNTYGRIAPRSSSAMRGIIIMGGVIDSDYRGEVKVMAFNTTNEDIFLNKQECIAQIILERITTPEVKEVEQLGLTERGASGFGSTTQPQVCTSSKANPECLGCYYCCSDEEDAATYDAYVAPDSSYIDHKGKQKEVISPLAIKTIPEEELLAVQAQARQYAIEQHKLREEEAYLDLLAENDSFEQSFAISRRMLRDSREYRRQLQAELNSIKAPKDNSSTRASSSSTQFLCVFSNEETANSRWEPLGQPDTNPRWDTLGEPSGNLDSLQLRLIDSFSFGRLPGAQSM</sequence>
<dbReference type="InterPro" id="IPR036157">
    <property type="entry name" value="dUTPase-like_sf"/>
</dbReference>
<dbReference type="UniPathway" id="UPA00610">
    <property type="reaction ID" value="UER00666"/>
</dbReference>
<feature type="coiled-coil region" evidence="6">
    <location>
        <begin position="374"/>
        <end position="401"/>
    </location>
</feature>
<dbReference type="Gene3D" id="2.70.40.10">
    <property type="match status" value="2"/>
</dbReference>
<keyword evidence="5" id="KW-0546">Nucleotide metabolism</keyword>
<dbReference type="GO" id="GO:0004170">
    <property type="term" value="F:dUTP diphosphatase activity"/>
    <property type="evidence" value="ECO:0007669"/>
    <property type="project" value="UniProtKB-EC"/>
</dbReference>
<dbReference type="Pfam" id="PF07028">
    <property type="entry name" value="DUF1319"/>
    <property type="match status" value="1"/>
</dbReference>
<dbReference type="InterPro" id="IPR029054">
    <property type="entry name" value="dUTPase-like"/>
</dbReference>
<comment type="similarity">
    <text evidence="2">Belongs to the dUTPase family.</text>
</comment>
<feature type="compositionally biased region" description="Polar residues" evidence="7">
    <location>
        <begin position="1"/>
        <end position="20"/>
    </location>
</feature>
<organism evidence="9 10">
    <name type="scientific">Zingiber officinale</name>
    <name type="common">Ginger</name>
    <name type="synonym">Amomum zingiber</name>
    <dbReference type="NCBI Taxonomy" id="94328"/>
    <lineage>
        <taxon>Eukaryota</taxon>
        <taxon>Viridiplantae</taxon>
        <taxon>Streptophyta</taxon>
        <taxon>Embryophyta</taxon>
        <taxon>Tracheophyta</taxon>
        <taxon>Spermatophyta</taxon>
        <taxon>Magnoliopsida</taxon>
        <taxon>Liliopsida</taxon>
        <taxon>Zingiberales</taxon>
        <taxon>Zingiberaceae</taxon>
        <taxon>Zingiber</taxon>
    </lineage>
</organism>
<accession>A0A8J5H8A2</accession>
<dbReference type="EMBL" id="JACMSC010000006">
    <property type="protein sequence ID" value="KAG6517207.1"/>
    <property type="molecule type" value="Genomic_DNA"/>
</dbReference>
<evidence type="ECO:0000256" key="6">
    <source>
        <dbReference type="SAM" id="Coils"/>
    </source>
</evidence>
<feature type="domain" description="dUTPase-like" evidence="8">
    <location>
        <begin position="883"/>
        <end position="1008"/>
    </location>
</feature>
<dbReference type="Proteomes" id="UP000734854">
    <property type="component" value="Unassembled WGS sequence"/>
</dbReference>
<evidence type="ECO:0000256" key="7">
    <source>
        <dbReference type="SAM" id="MobiDB-lite"/>
    </source>
</evidence>
<dbReference type="SUPFAM" id="SSF51283">
    <property type="entry name" value="dUTPase-like"/>
    <property type="match status" value="2"/>
</dbReference>
<dbReference type="InterPro" id="IPR008181">
    <property type="entry name" value="dUTPase"/>
</dbReference>
<feature type="region of interest" description="Disordered" evidence="7">
    <location>
        <begin position="1164"/>
        <end position="1184"/>
    </location>
</feature>
<keyword evidence="10" id="KW-1185">Reference proteome</keyword>
<reference evidence="9 10" key="1">
    <citation type="submission" date="2020-08" db="EMBL/GenBank/DDBJ databases">
        <title>Plant Genome Project.</title>
        <authorList>
            <person name="Zhang R.-G."/>
        </authorList>
    </citation>
    <scope>NUCLEOTIDE SEQUENCE [LARGE SCALE GENOMIC DNA]</scope>
    <source>
        <tissue evidence="9">Rhizome</tissue>
    </source>
</reference>